<gene>
    <name evidence="2" type="ORF">H7R39_00955</name>
</gene>
<feature type="region of interest" description="Disordered" evidence="1">
    <location>
        <begin position="30"/>
        <end position="49"/>
    </location>
</feature>
<name>A0A842J2S1_9BACT</name>
<protein>
    <submittedName>
        <fullName evidence="2">Uncharacterized protein</fullName>
    </submittedName>
</protein>
<proteinExistence type="predicted"/>
<keyword evidence="3" id="KW-1185">Reference proteome</keyword>
<accession>A0A842J2S1</accession>
<dbReference type="RefSeq" id="WP_185897572.1">
    <property type="nucleotide sequence ID" value="NZ_JACLZK010000001.1"/>
</dbReference>
<feature type="compositionally biased region" description="Polar residues" evidence="1">
    <location>
        <begin position="30"/>
        <end position="42"/>
    </location>
</feature>
<dbReference type="EMBL" id="JACLZK010000001">
    <property type="protein sequence ID" value="MBC2881861.1"/>
    <property type="molecule type" value="Genomic_DNA"/>
</dbReference>
<comment type="caution">
    <text evidence="2">The sequence shown here is derived from an EMBL/GenBank/DDBJ whole genome shotgun (WGS) entry which is preliminary data.</text>
</comment>
<evidence type="ECO:0000256" key="1">
    <source>
        <dbReference type="SAM" id="MobiDB-lite"/>
    </source>
</evidence>
<sequence length="49" mass="5353">MKRDKTGQNLGAKRANKLPQIYKNYVAQTSSNLTPNGKSVNLPTGAKFC</sequence>
<reference evidence="2 3" key="1">
    <citation type="submission" date="2020-08" db="EMBL/GenBank/DDBJ databases">
        <title>Complete genome and description of Campylobacter massiliensis Marseille-Q3452 sp. nov.</title>
        <authorList>
            <person name="Antezack A."/>
        </authorList>
    </citation>
    <scope>NUCLEOTIDE SEQUENCE [LARGE SCALE GENOMIC DNA]</scope>
    <source>
        <strain evidence="2 3">Marseille-Q3452</strain>
    </source>
</reference>
<dbReference type="Proteomes" id="UP000552683">
    <property type="component" value="Unassembled WGS sequence"/>
</dbReference>
<dbReference type="AlphaFoldDB" id="A0A842J2S1"/>
<evidence type="ECO:0000313" key="3">
    <source>
        <dbReference type="Proteomes" id="UP000552683"/>
    </source>
</evidence>
<organism evidence="2 3">
    <name type="scientific">Campylobacter massiliensis</name>
    <dbReference type="NCBI Taxonomy" id="2762557"/>
    <lineage>
        <taxon>Bacteria</taxon>
        <taxon>Pseudomonadati</taxon>
        <taxon>Campylobacterota</taxon>
        <taxon>Epsilonproteobacteria</taxon>
        <taxon>Campylobacterales</taxon>
        <taxon>Campylobacteraceae</taxon>
        <taxon>Campylobacter</taxon>
    </lineage>
</organism>
<evidence type="ECO:0000313" key="2">
    <source>
        <dbReference type="EMBL" id="MBC2881861.1"/>
    </source>
</evidence>